<sequence>MSTSEGTSSAADWRDPRTHATAISAPDWFLGGLLYVMPVTVSPGVYTAMPGCDRNWGWASLDEWWFECWRPVLVLGPAWVQRA</sequence>
<comment type="caution">
    <text evidence="1">The sequence shown here is derived from an EMBL/GenBank/DDBJ whole genome shotgun (WGS) entry which is preliminary data.</text>
</comment>
<proteinExistence type="predicted"/>
<protein>
    <submittedName>
        <fullName evidence="1">Uncharacterized protein</fullName>
    </submittedName>
</protein>
<dbReference type="EMBL" id="JAUKUA010000007">
    <property type="protein sequence ID" value="KAK0704336.1"/>
    <property type="molecule type" value="Genomic_DNA"/>
</dbReference>
<reference evidence="1" key="1">
    <citation type="submission" date="2023-06" db="EMBL/GenBank/DDBJ databases">
        <title>Genome-scale phylogeny and comparative genomics of the fungal order Sordariales.</title>
        <authorList>
            <consortium name="Lawrence Berkeley National Laboratory"/>
            <person name="Hensen N."/>
            <person name="Bonometti L."/>
            <person name="Westerberg I."/>
            <person name="Brannstrom I.O."/>
            <person name="Guillou S."/>
            <person name="Cros-Aarteil S."/>
            <person name="Calhoun S."/>
            <person name="Haridas S."/>
            <person name="Kuo A."/>
            <person name="Mondo S."/>
            <person name="Pangilinan J."/>
            <person name="Riley R."/>
            <person name="Labutti K."/>
            <person name="Andreopoulos B."/>
            <person name="Lipzen A."/>
            <person name="Chen C."/>
            <person name="Yanf M."/>
            <person name="Daum C."/>
            <person name="Ng V."/>
            <person name="Clum A."/>
            <person name="Steindorff A."/>
            <person name="Ohm R."/>
            <person name="Martin F."/>
            <person name="Silar P."/>
            <person name="Natvig D."/>
            <person name="Lalanne C."/>
            <person name="Gautier V."/>
            <person name="Ament-Velasquez S.L."/>
            <person name="Kruys A."/>
            <person name="Hutchinson M.I."/>
            <person name="Powell A.J."/>
            <person name="Barry K."/>
            <person name="Miller A.N."/>
            <person name="Grigoriev I.V."/>
            <person name="Debuchy R."/>
            <person name="Gladieux P."/>
            <person name="Thoren M.H."/>
            <person name="Johannesson H."/>
        </authorList>
    </citation>
    <scope>NUCLEOTIDE SEQUENCE</scope>
    <source>
        <strain evidence="1">SMH4607-1</strain>
    </source>
</reference>
<dbReference type="Proteomes" id="UP001172102">
    <property type="component" value="Unassembled WGS sequence"/>
</dbReference>
<evidence type="ECO:0000313" key="1">
    <source>
        <dbReference type="EMBL" id="KAK0704336.1"/>
    </source>
</evidence>
<keyword evidence="2" id="KW-1185">Reference proteome</keyword>
<evidence type="ECO:0000313" key="2">
    <source>
        <dbReference type="Proteomes" id="UP001172102"/>
    </source>
</evidence>
<name>A0AA39ZVI2_9PEZI</name>
<gene>
    <name evidence="1" type="ORF">B0H67DRAFT_648782</name>
</gene>
<accession>A0AA39ZVI2</accession>
<dbReference type="AlphaFoldDB" id="A0AA39ZVI2"/>
<organism evidence="1 2">
    <name type="scientific">Lasiosphaeris hirsuta</name>
    <dbReference type="NCBI Taxonomy" id="260670"/>
    <lineage>
        <taxon>Eukaryota</taxon>
        <taxon>Fungi</taxon>
        <taxon>Dikarya</taxon>
        <taxon>Ascomycota</taxon>
        <taxon>Pezizomycotina</taxon>
        <taxon>Sordariomycetes</taxon>
        <taxon>Sordariomycetidae</taxon>
        <taxon>Sordariales</taxon>
        <taxon>Lasiosphaeriaceae</taxon>
        <taxon>Lasiosphaeris</taxon>
    </lineage>
</organism>